<protein>
    <submittedName>
        <fullName evidence="1">Uncharacterized protein</fullName>
    </submittedName>
</protein>
<organism evidence="1 2">
    <name type="scientific">Oryza sativa subsp. japonica</name>
    <name type="common">Rice</name>
    <dbReference type="NCBI Taxonomy" id="39947"/>
    <lineage>
        <taxon>Eukaryota</taxon>
        <taxon>Viridiplantae</taxon>
        <taxon>Streptophyta</taxon>
        <taxon>Embryophyta</taxon>
        <taxon>Tracheophyta</taxon>
        <taxon>Spermatophyta</taxon>
        <taxon>Magnoliopsida</taxon>
        <taxon>Liliopsida</taxon>
        <taxon>Poales</taxon>
        <taxon>Poaceae</taxon>
        <taxon>BOP clade</taxon>
        <taxon>Oryzoideae</taxon>
        <taxon>Oryzeae</taxon>
        <taxon>Oryzinae</taxon>
        <taxon>Oryza</taxon>
        <taxon>Oryza sativa</taxon>
    </lineage>
</organism>
<reference evidence="2" key="1">
    <citation type="journal article" date="2005" name="Nature">
        <title>The map-based sequence of the rice genome.</title>
        <authorList>
            <consortium name="International rice genome sequencing project (IRGSP)"/>
            <person name="Matsumoto T."/>
            <person name="Wu J."/>
            <person name="Kanamori H."/>
            <person name="Katayose Y."/>
            <person name="Fujisawa M."/>
            <person name="Namiki N."/>
            <person name="Mizuno H."/>
            <person name="Yamamoto K."/>
            <person name="Antonio B.A."/>
            <person name="Baba T."/>
            <person name="Sakata K."/>
            <person name="Nagamura Y."/>
            <person name="Aoki H."/>
            <person name="Arikawa K."/>
            <person name="Arita K."/>
            <person name="Bito T."/>
            <person name="Chiden Y."/>
            <person name="Fujitsuka N."/>
            <person name="Fukunaka R."/>
            <person name="Hamada M."/>
            <person name="Harada C."/>
            <person name="Hayashi A."/>
            <person name="Hijishita S."/>
            <person name="Honda M."/>
            <person name="Hosokawa S."/>
            <person name="Ichikawa Y."/>
            <person name="Idonuma A."/>
            <person name="Iijima M."/>
            <person name="Ikeda M."/>
            <person name="Ikeno M."/>
            <person name="Ito K."/>
            <person name="Ito S."/>
            <person name="Ito T."/>
            <person name="Ito Y."/>
            <person name="Ito Y."/>
            <person name="Iwabuchi A."/>
            <person name="Kamiya K."/>
            <person name="Karasawa W."/>
            <person name="Kurita K."/>
            <person name="Katagiri S."/>
            <person name="Kikuta A."/>
            <person name="Kobayashi H."/>
            <person name="Kobayashi N."/>
            <person name="Machita K."/>
            <person name="Maehara T."/>
            <person name="Masukawa M."/>
            <person name="Mizubayashi T."/>
            <person name="Mukai Y."/>
            <person name="Nagasaki H."/>
            <person name="Nagata Y."/>
            <person name="Naito S."/>
            <person name="Nakashima M."/>
            <person name="Nakama Y."/>
            <person name="Nakamichi Y."/>
            <person name="Nakamura M."/>
            <person name="Meguro A."/>
            <person name="Negishi M."/>
            <person name="Ohta I."/>
            <person name="Ohta T."/>
            <person name="Okamoto M."/>
            <person name="Ono N."/>
            <person name="Saji S."/>
            <person name="Sakaguchi M."/>
            <person name="Sakai K."/>
            <person name="Shibata M."/>
            <person name="Shimokawa T."/>
            <person name="Song J."/>
            <person name="Takazaki Y."/>
            <person name="Terasawa K."/>
            <person name="Tsugane M."/>
            <person name="Tsuji K."/>
            <person name="Ueda S."/>
            <person name="Waki K."/>
            <person name="Yamagata H."/>
            <person name="Yamamoto M."/>
            <person name="Yamamoto S."/>
            <person name="Yamane H."/>
            <person name="Yoshiki S."/>
            <person name="Yoshihara R."/>
            <person name="Yukawa K."/>
            <person name="Zhong H."/>
            <person name="Yano M."/>
            <person name="Yuan Q."/>
            <person name="Ouyang S."/>
            <person name="Liu J."/>
            <person name="Jones K.M."/>
            <person name="Gansberger K."/>
            <person name="Moffat K."/>
            <person name="Hill J."/>
            <person name="Bera J."/>
            <person name="Fadrosh D."/>
            <person name="Jin S."/>
            <person name="Johri S."/>
            <person name="Kim M."/>
            <person name="Overton L."/>
            <person name="Reardon M."/>
            <person name="Tsitrin T."/>
            <person name="Vuong H."/>
            <person name="Weaver B."/>
            <person name="Ciecko A."/>
            <person name="Tallon L."/>
            <person name="Jackson J."/>
            <person name="Pai G."/>
            <person name="Aken S.V."/>
            <person name="Utterback T."/>
            <person name="Reidmuller S."/>
            <person name="Feldblyum T."/>
            <person name="Hsiao J."/>
            <person name="Zismann V."/>
            <person name="Iobst S."/>
            <person name="de Vazeille A.R."/>
            <person name="Buell C.R."/>
            <person name="Ying K."/>
            <person name="Li Y."/>
            <person name="Lu T."/>
            <person name="Huang Y."/>
            <person name="Zhao Q."/>
            <person name="Feng Q."/>
            <person name="Zhang L."/>
            <person name="Zhu J."/>
            <person name="Weng Q."/>
            <person name="Mu J."/>
            <person name="Lu Y."/>
            <person name="Fan D."/>
            <person name="Liu Y."/>
            <person name="Guan J."/>
            <person name="Zhang Y."/>
            <person name="Yu S."/>
            <person name="Liu X."/>
            <person name="Zhang Y."/>
            <person name="Hong G."/>
            <person name="Han B."/>
            <person name="Choisne N."/>
            <person name="Demange N."/>
            <person name="Orjeda G."/>
            <person name="Samain S."/>
            <person name="Cattolico L."/>
            <person name="Pelletier E."/>
            <person name="Couloux A."/>
            <person name="Segurens B."/>
            <person name="Wincker P."/>
            <person name="D'Hont A."/>
            <person name="Scarpelli C."/>
            <person name="Weissenbach J."/>
            <person name="Salanoubat M."/>
            <person name="Quetier F."/>
            <person name="Yu Y."/>
            <person name="Kim H.R."/>
            <person name="Rambo T."/>
            <person name="Currie J."/>
            <person name="Collura K."/>
            <person name="Luo M."/>
            <person name="Yang T."/>
            <person name="Ammiraju J.S.S."/>
            <person name="Engler F."/>
            <person name="Soderlund C."/>
            <person name="Wing R.A."/>
            <person name="Palmer L.E."/>
            <person name="de la Bastide M."/>
            <person name="Spiegel L."/>
            <person name="Nascimento L."/>
            <person name="Zutavern T."/>
            <person name="O'Shaughnessy A."/>
            <person name="Dike S."/>
            <person name="Dedhia N."/>
            <person name="Preston R."/>
            <person name="Balija V."/>
            <person name="McCombie W.R."/>
            <person name="Chow T."/>
            <person name="Chen H."/>
            <person name="Chung M."/>
            <person name="Chen C."/>
            <person name="Shaw J."/>
            <person name="Wu H."/>
            <person name="Hsiao K."/>
            <person name="Chao Y."/>
            <person name="Chu M."/>
            <person name="Cheng C."/>
            <person name="Hour A."/>
            <person name="Lee P."/>
            <person name="Lin S."/>
            <person name="Lin Y."/>
            <person name="Liou J."/>
            <person name="Liu S."/>
            <person name="Hsing Y."/>
            <person name="Raghuvanshi S."/>
            <person name="Mohanty A."/>
            <person name="Bharti A.K."/>
            <person name="Gaur A."/>
            <person name="Gupta V."/>
            <person name="Kumar D."/>
            <person name="Ravi V."/>
            <person name="Vij S."/>
            <person name="Kapur A."/>
            <person name="Khurana P."/>
            <person name="Khurana P."/>
            <person name="Khurana J.P."/>
            <person name="Tyagi A.K."/>
            <person name="Gaikwad K."/>
            <person name="Singh A."/>
            <person name="Dalal V."/>
            <person name="Srivastava S."/>
            <person name="Dixit A."/>
            <person name="Pal A.K."/>
            <person name="Ghazi I.A."/>
            <person name="Yadav M."/>
            <person name="Pandit A."/>
            <person name="Bhargava A."/>
            <person name="Sureshbabu K."/>
            <person name="Batra K."/>
            <person name="Sharma T.R."/>
            <person name="Mohapatra T."/>
            <person name="Singh N.K."/>
            <person name="Messing J."/>
            <person name="Nelson A.B."/>
            <person name="Fuks G."/>
            <person name="Kavchok S."/>
            <person name="Keizer G."/>
            <person name="Linton E."/>
            <person name="Llaca V."/>
            <person name="Song R."/>
            <person name="Tanyolac B."/>
            <person name="Young S."/>
            <person name="Ho-Il K."/>
            <person name="Hahn J.H."/>
            <person name="Sangsakoo G."/>
            <person name="Vanavichit A."/>
            <person name="de Mattos Luiz.A.T."/>
            <person name="Zimmer P.D."/>
            <person name="Malone G."/>
            <person name="Dellagostin O."/>
            <person name="de Oliveira A.C."/>
            <person name="Bevan M."/>
            <person name="Bancroft I."/>
            <person name="Minx P."/>
            <person name="Cordum H."/>
            <person name="Wilson R."/>
            <person name="Cheng Z."/>
            <person name="Jin W."/>
            <person name="Jiang J."/>
            <person name="Leong S.A."/>
            <person name="Iwama H."/>
            <person name="Gojobori T."/>
            <person name="Itoh T."/>
            <person name="Niimura Y."/>
            <person name="Fujii Y."/>
            <person name="Habara T."/>
            <person name="Sakai H."/>
            <person name="Sato Y."/>
            <person name="Wilson G."/>
            <person name="Kumar K."/>
            <person name="McCouch S."/>
            <person name="Juretic N."/>
            <person name="Hoen D."/>
            <person name="Wright S."/>
            <person name="Bruskiewich R."/>
            <person name="Bureau T."/>
            <person name="Miyao A."/>
            <person name="Hirochika H."/>
            <person name="Nishikawa T."/>
            <person name="Kadowaki K."/>
            <person name="Sugiura M."/>
            <person name="Burr B."/>
            <person name="Sasaki T."/>
        </authorList>
    </citation>
    <scope>NUCLEOTIDE SEQUENCE [LARGE SCALE GENOMIC DNA]</scope>
    <source>
        <strain evidence="2">cv. Nipponbare</strain>
    </source>
</reference>
<dbReference type="Proteomes" id="UP000000763">
    <property type="component" value="Chromosome 9"/>
</dbReference>
<reference evidence="2" key="2">
    <citation type="journal article" date="2008" name="Nucleic Acids Res.">
        <title>The rice annotation project database (RAP-DB): 2008 update.</title>
        <authorList>
            <consortium name="The rice annotation project (RAP)"/>
        </authorList>
    </citation>
    <scope>GENOME REANNOTATION</scope>
    <source>
        <strain evidence="2">cv. Nipponbare</strain>
    </source>
</reference>
<evidence type="ECO:0000313" key="2">
    <source>
        <dbReference type="Proteomes" id="UP000000763"/>
    </source>
</evidence>
<gene>
    <name evidence="1" type="primary">OSJNBa0045M11.22</name>
</gene>
<proteinExistence type="predicted"/>
<evidence type="ECO:0000313" key="1">
    <source>
        <dbReference type="EMBL" id="BAD36399.1"/>
    </source>
</evidence>
<dbReference type="EMBL" id="AP005801">
    <property type="protein sequence ID" value="BAD36399.1"/>
    <property type="molecule type" value="Genomic_DNA"/>
</dbReference>
<name>Q69LX7_ORYSJ</name>
<dbReference type="AlphaFoldDB" id="Q69LX7"/>
<sequence>MPALLLLAEPPPPWTSPRLVAPTIGDKIEHTGLGNLVSSCAGPNHDEMWACQLV</sequence>
<accession>Q69LX7</accession>